<dbReference type="EMBL" id="BARU01014629">
    <property type="protein sequence ID" value="GAH34980.1"/>
    <property type="molecule type" value="Genomic_DNA"/>
</dbReference>
<sequence>MIELGEPFTYDLNASVYGGLDHWWINDTIHFAIDSNGIVIDITMIPVGIYGVHVWVNDTFGKISDTTFTVIVEDTTTPDWIQTPTDQTVEFGKHLSYNLNFTDLSEIGSCWVN</sequence>
<name>X1FR43_9ZZZZ</name>
<feature type="non-terminal residue" evidence="1">
    <location>
        <position position="113"/>
    </location>
</feature>
<protein>
    <recommendedName>
        <fullName evidence="2">Bacterial Ig-like domain-containing protein</fullName>
    </recommendedName>
</protein>
<reference evidence="1" key="1">
    <citation type="journal article" date="2014" name="Front. Microbiol.">
        <title>High frequency of phylogenetically diverse reductive dehalogenase-homologous genes in deep subseafloor sedimentary metagenomes.</title>
        <authorList>
            <person name="Kawai M."/>
            <person name="Futagami T."/>
            <person name="Toyoda A."/>
            <person name="Takaki Y."/>
            <person name="Nishi S."/>
            <person name="Hori S."/>
            <person name="Arai W."/>
            <person name="Tsubouchi T."/>
            <person name="Morono Y."/>
            <person name="Uchiyama I."/>
            <person name="Ito T."/>
            <person name="Fujiyama A."/>
            <person name="Inagaki F."/>
            <person name="Takami H."/>
        </authorList>
    </citation>
    <scope>NUCLEOTIDE SEQUENCE</scope>
    <source>
        <strain evidence="1">Expedition CK06-06</strain>
    </source>
</reference>
<evidence type="ECO:0008006" key="2">
    <source>
        <dbReference type="Google" id="ProtNLM"/>
    </source>
</evidence>
<accession>X1FR43</accession>
<organism evidence="1">
    <name type="scientific">marine sediment metagenome</name>
    <dbReference type="NCBI Taxonomy" id="412755"/>
    <lineage>
        <taxon>unclassified sequences</taxon>
        <taxon>metagenomes</taxon>
        <taxon>ecological metagenomes</taxon>
    </lineage>
</organism>
<proteinExistence type="predicted"/>
<gene>
    <name evidence="1" type="ORF">S03H2_25702</name>
</gene>
<dbReference type="AlphaFoldDB" id="X1FR43"/>
<evidence type="ECO:0000313" key="1">
    <source>
        <dbReference type="EMBL" id="GAH34980.1"/>
    </source>
</evidence>
<comment type="caution">
    <text evidence="1">The sequence shown here is derived from an EMBL/GenBank/DDBJ whole genome shotgun (WGS) entry which is preliminary data.</text>
</comment>